<accession>A0ACC3YH52</accession>
<reference evidence="1 2" key="1">
    <citation type="journal article" date="2020" name="Phytopathology">
        <title>Genome Sequence Resources of Colletotrichum truncatum, C. plurivorum, C. musicola, and C. sojae: Four Species Pathogenic to Soybean (Glycine max).</title>
        <authorList>
            <person name="Rogerio F."/>
            <person name="Boufleur T.R."/>
            <person name="Ciampi-Guillardi M."/>
            <person name="Sukno S.A."/>
            <person name="Thon M.R."/>
            <person name="Massola Junior N.S."/>
            <person name="Baroncelli R."/>
        </authorList>
    </citation>
    <scope>NUCLEOTIDE SEQUENCE [LARGE SCALE GENOMIC DNA]</scope>
    <source>
        <strain evidence="1 2">CMES1059</strain>
    </source>
</reference>
<protein>
    <submittedName>
        <fullName evidence="1">Uncharacterized protein</fullName>
    </submittedName>
</protein>
<keyword evidence="2" id="KW-1185">Reference proteome</keyword>
<dbReference type="Proteomes" id="UP000805649">
    <property type="component" value="Unassembled WGS sequence"/>
</dbReference>
<dbReference type="EMBL" id="VUJX02000010">
    <property type="protein sequence ID" value="KAL0931215.1"/>
    <property type="molecule type" value="Genomic_DNA"/>
</dbReference>
<gene>
    <name evidence="1" type="ORF">CTRU02_213950</name>
</gene>
<comment type="caution">
    <text evidence="1">The sequence shown here is derived from an EMBL/GenBank/DDBJ whole genome shotgun (WGS) entry which is preliminary data.</text>
</comment>
<evidence type="ECO:0000313" key="1">
    <source>
        <dbReference type="EMBL" id="KAL0931215.1"/>
    </source>
</evidence>
<sequence length="1273" mass="142308">MDQYQYSRGPNGRDAVDAPGHVDSLGPDSGRQPDDHAVRHGLLSDLSDGHDVKTRQEDDVVVTQRATWRPKWLRTPLLSAFLAFFILCVASLPAMYVYSRDHNGLVQTRQNLVYLWRFGPTAIITICSIFWSRVEYQALRYMPWIAHHRKQSLEDEKNGYTLDYTAMLMPVVVYQSLRRKHFLVFLVTLASILLRVLIVLAPSLYSLANIEVPRSVDIQLLDSFNTTDRPVDELTDVPGLVRSFYLSLALRNFELQRPFGLGTDVAYQTFTSRNGTARGTVSAPLTAVVDGIFADTHCSKLESWTASPFRLEDPQPNNYYYFYEADASLQFEGCDTPVDLGEIKVSLKKDNKTITDEWLPIRQLDFGWLQTRPCPNLPQQGDQWVYYTARAKPQSNAARAPSLIDVAAVVCTSTSWVSKLRVADDGINVNTTLVPGEAKRPFTASFWDDILLSGESNRMTGAINNKVVETASWLQRDWSGPIALPGNQTLTQYSTDIMYDSIMNISRVLLPSIGHHVLRQANDNATSTDGFTIIGIDKLVVNQWVCIAMAALFGLLACIVLAIIIQRGKVNVWCRNPTTVLGHAMFLQSNQEFSSRLGQSVPDEKTTNWGENDFTPLVLRTWVRTSFVILVLLITAVLIWALQYSQLNNGLITVPKDGYVHLVWTSLPTIIMLSVALYVSSCDYVSRTLATLYSLSSRSCGAPELDMSYADMLGFKALAHSIQKRIWNVTIAQFLAIICGFLTTLTSVLYVTEAVPEPKATEFRQETWFGSRVLEDFQSTNISRSNREIIGSLLIRQKTDAITYPLNTYDDLLFPVLENMGDLELSRNLSVEVTVPAAKLQPTCHRLPSTSYNASCQSFGCTIVETFKCPNGSQAEYRQFPKAVKDNRMNLTDAKEYIFEAYGSSSNLYSMNLPCKLGLNGTDFDHSTWRSMTYAWGSLAKNKGFDYLAMWSCNYTWVEVDTKVNLIASEGNLVLNPEKPPVPDLATARPWSRPFDVPPISNAFSGQPFGSPYPLTPGADGVGTDYLSRELTTLLKPYGQFDLKAFGDPEQEDDVLAALTYNFAFIGSQLANIENRLGKDKDDMYHFSPQNSLSNLNAIAANNDRYRLVQTSTVTYIIVGILVAVAIVNILVLLSVALRRFVGRPILFDMDIKGLAPDGFQSIAAMNDLLKDSNIFKYLPDGVLLLSSKELYGRLSDLNFRMGWFSRTSDMDKVFTVGVEGDDDFVYMGSKANSKKNTDVEMITSEDNSKAGVQTRIYAGNNDRVDGDTDMSR</sequence>
<organism evidence="1 2">
    <name type="scientific">Colletotrichum truncatum</name>
    <name type="common">Anthracnose fungus</name>
    <name type="synonym">Colletotrichum capsici</name>
    <dbReference type="NCBI Taxonomy" id="5467"/>
    <lineage>
        <taxon>Eukaryota</taxon>
        <taxon>Fungi</taxon>
        <taxon>Dikarya</taxon>
        <taxon>Ascomycota</taxon>
        <taxon>Pezizomycotina</taxon>
        <taxon>Sordariomycetes</taxon>
        <taxon>Hypocreomycetidae</taxon>
        <taxon>Glomerellales</taxon>
        <taxon>Glomerellaceae</taxon>
        <taxon>Colletotrichum</taxon>
        <taxon>Colletotrichum truncatum species complex</taxon>
    </lineage>
</organism>
<evidence type="ECO:0000313" key="2">
    <source>
        <dbReference type="Proteomes" id="UP000805649"/>
    </source>
</evidence>
<name>A0ACC3YH52_COLTU</name>
<proteinExistence type="predicted"/>